<dbReference type="GO" id="GO:0015098">
    <property type="term" value="F:molybdate ion transmembrane transporter activity"/>
    <property type="evidence" value="ECO:0007669"/>
    <property type="project" value="InterPro"/>
</dbReference>
<feature type="transmembrane region" description="Helical" evidence="1">
    <location>
        <begin position="302"/>
        <end position="325"/>
    </location>
</feature>
<feature type="transmembrane region" description="Helical" evidence="1">
    <location>
        <begin position="12"/>
        <end position="33"/>
    </location>
</feature>
<dbReference type="Pfam" id="PF16983">
    <property type="entry name" value="MFS_MOT1"/>
    <property type="match status" value="2"/>
</dbReference>
<keyword evidence="1" id="KW-0812">Transmembrane</keyword>
<feature type="transmembrane region" description="Helical" evidence="1">
    <location>
        <begin position="155"/>
        <end position="176"/>
    </location>
</feature>
<gene>
    <name evidence="2" type="primary">sulP</name>
    <name evidence="2" type="ORF">MTBBW1_750056</name>
</gene>
<keyword evidence="1" id="KW-1133">Transmembrane helix</keyword>
<sequence>MKTVRFAFNRMEFAGSLGDLGTLLPIAMGMIFINGMEPVGIFFSAGLFYIFSGFYFKVTVPVQPMKVVGAYAIATGMSASQISASAMLLGIVLLVLGGTNAISFVGRLIPKPVIRGVQLSTGVLLMAEGIRFMTGSSKYQLMQNAVEPALSIQSIGGIPIGIFIGFAGAILTLFLLDNKKYPAGIVIIILGGVTGLLFGKSGILGAVIPSFHLPGFLPHGLPSKADFTFVLLALVIPQIPMTIGNAIVAYADLSKEYFNDASDKVTYRASTISMSLANFVAFFIGGMPMCHGAGGLAAHYRFGAVTAGSNIIIGSIFLLSAVIFGQEISSILTLVPMSILGILLVFAGSQLALTILDLTVRKEMFCALIILGITIASNLAAGFMAGIAVAYILKWDKLAI</sequence>
<feature type="transmembrane region" description="Helical" evidence="1">
    <location>
        <begin position="39"/>
        <end position="56"/>
    </location>
</feature>
<keyword evidence="3" id="KW-1185">Reference proteome</keyword>
<feature type="transmembrane region" description="Helical" evidence="1">
    <location>
        <begin position="229"/>
        <end position="251"/>
    </location>
</feature>
<feature type="transmembrane region" description="Helical" evidence="1">
    <location>
        <begin position="68"/>
        <end position="96"/>
    </location>
</feature>
<evidence type="ECO:0000256" key="1">
    <source>
        <dbReference type="SAM" id="Phobius"/>
    </source>
</evidence>
<evidence type="ECO:0000313" key="3">
    <source>
        <dbReference type="Proteomes" id="UP000191931"/>
    </source>
</evidence>
<dbReference type="EMBL" id="FWEV01000320">
    <property type="protein sequence ID" value="SLM32535.1"/>
    <property type="molecule type" value="Genomic_DNA"/>
</dbReference>
<feature type="transmembrane region" description="Helical" evidence="1">
    <location>
        <begin position="271"/>
        <end position="290"/>
    </location>
</feature>
<dbReference type="PANTHER" id="PTHR31970:SF9">
    <property type="entry name" value="MOLYBDATE TRANSPORTER 2"/>
    <property type="match status" value="1"/>
</dbReference>
<dbReference type="STRING" id="1246637.MTBBW1_750056"/>
<dbReference type="PANTHER" id="PTHR31970">
    <property type="match status" value="1"/>
</dbReference>
<organism evidence="2 3">
    <name type="scientific">Desulfamplus magnetovallimortis</name>
    <dbReference type="NCBI Taxonomy" id="1246637"/>
    <lineage>
        <taxon>Bacteria</taxon>
        <taxon>Pseudomonadati</taxon>
        <taxon>Thermodesulfobacteriota</taxon>
        <taxon>Desulfobacteria</taxon>
        <taxon>Desulfobacterales</taxon>
        <taxon>Desulfobacteraceae</taxon>
        <taxon>Desulfamplus</taxon>
    </lineage>
</organism>
<dbReference type="Proteomes" id="UP000191931">
    <property type="component" value="Unassembled WGS sequence"/>
</dbReference>
<dbReference type="OrthoDB" id="7361398at2"/>
<dbReference type="InterPro" id="IPR031563">
    <property type="entry name" value="MOT1/MOT2"/>
</dbReference>
<dbReference type="RefSeq" id="WP_080802432.1">
    <property type="nucleotide sequence ID" value="NZ_LT828543.1"/>
</dbReference>
<keyword evidence="1" id="KW-0472">Membrane</keyword>
<evidence type="ECO:0000313" key="2">
    <source>
        <dbReference type="EMBL" id="SLM32535.1"/>
    </source>
</evidence>
<name>A0A1W1HJE9_9BACT</name>
<accession>A0A1W1HJE9</accession>
<protein>
    <submittedName>
        <fullName evidence="2">SulP1</fullName>
    </submittedName>
</protein>
<proteinExistence type="predicted"/>
<feature type="transmembrane region" description="Helical" evidence="1">
    <location>
        <begin position="331"/>
        <end position="353"/>
    </location>
</feature>
<reference evidence="2 3" key="1">
    <citation type="submission" date="2017-03" db="EMBL/GenBank/DDBJ databases">
        <authorList>
            <person name="Afonso C.L."/>
            <person name="Miller P.J."/>
            <person name="Scott M.A."/>
            <person name="Spackman E."/>
            <person name="Goraichik I."/>
            <person name="Dimitrov K.M."/>
            <person name="Suarez D.L."/>
            <person name="Swayne D.E."/>
        </authorList>
    </citation>
    <scope>NUCLEOTIDE SEQUENCE [LARGE SCALE GENOMIC DNA]</scope>
    <source>
        <strain evidence="2">PRJEB14757</strain>
    </source>
</reference>
<feature type="transmembrane region" description="Helical" evidence="1">
    <location>
        <begin position="365"/>
        <end position="393"/>
    </location>
</feature>
<dbReference type="AlphaFoldDB" id="A0A1W1HJE9"/>
<feature type="transmembrane region" description="Helical" evidence="1">
    <location>
        <begin position="182"/>
        <end position="208"/>
    </location>
</feature>